<dbReference type="Proteomes" id="UP000028725">
    <property type="component" value="Unassembled WGS sequence"/>
</dbReference>
<comment type="similarity">
    <text evidence="1 4 7">Belongs to the tRNA pseudouridine synthase TruA family.</text>
</comment>
<comment type="function">
    <text evidence="4">Formation of pseudouridine at positions 38, 39 and 40 in the anticodon stem and loop of transfer RNAs.</text>
</comment>
<evidence type="ECO:0000256" key="1">
    <source>
        <dbReference type="ARBA" id="ARBA00009375"/>
    </source>
</evidence>
<dbReference type="EC" id="5.4.99.12" evidence="4"/>
<dbReference type="EMBL" id="JMCB01000001">
    <property type="protein sequence ID" value="KFE72295.1"/>
    <property type="molecule type" value="Genomic_DNA"/>
</dbReference>
<organism evidence="10 11">
    <name type="scientific">Hyalangium minutum</name>
    <dbReference type="NCBI Taxonomy" id="394096"/>
    <lineage>
        <taxon>Bacteria</taxon>
        <taxon>Pseudomonadati</taxon>
        <taxon>Myxococcota</taxon>
        <taxon>Myxococcia</taxon>
        <taxon>Myxococcales</taxon>
        <taxon>Cystobacterineae</taxon>
        <taxon>Archangiaceae</taxon>
        <taxon>Hyalangium</taxon>
    </lineage>
</organism>
<dbReference type="Gene3D" id="3.30.70.660">
    <property type="entry name" value="Pseudouridine synthase I, catalytic domain, C-terminal subdomain"/>
    <property type="match status" value="1"/>
</dbReference>
<dbReference type="RefSeq" id="WP_044181436.1">
    <property type="nucleotide sequence ID" value="NZ_JMCB01000001.1"/>
</dbReference>
<evidence type="ECO:0000313" key="10">
    <source>
        <dbReference type="EMBL" id="KFE72295.1"/>
    </source>
</evidence>
<dbReference type="InterPro" id="IPR020097">
    <property type="entry name" value="PsdUridine_synth_TruA_a/b_dom"/>
</dbReference>
<evidence type="ECO:0000256" key="6">
    <source>
        <dbReference type="PIRSR" id="PIRSR001430-2"/>
    </source>
</evidence>
<protein>
    <recommendedName>
        <fullName evidence="4">tRNA pseudouridine synthase A</fullName>
        <ecNumber evidence="4">5.4.99.12</ecNumber>
    </recommendedName>
    <alternativeName>
        <fullName evidence="4">tRNA pseudouridine(38-40) synthase</fullName>
    </alternativeName>
    <alternativeName>
        <fullName evidence="4">tRNA pseudouridylate synthase I</fullName>
    </alternativeName>
    <alternativeName>
        <fullName evidence="4">tRNA-uridine isomerase I</fullName>
    </alternativeName>
</protein>
<feature type="domain" description="Pseudouridine synthase I TruA alpha/beta" evidence="9">
    <location>
        <begin position="143"/>
        <end position="245"/>
    </location>
</feature>
<feature type="active site" description="Nucleophile" evidence="4 5">
    <location>
        <position position="52"/>
    </location>
</feature>
<feature type="domain" description="Pseudouridine synthase I TruA alpha/beta" evidence="9">
    <location>
        <begin position="9"/>
        <end position="100"/>
    </location>
</feature>
<comment type="caution">
    <text evidence="10">The sequence shown here is derived from an EMBL/GenBank/DDBJ whole genome shotgun (WGS) entry which is preliminary data.</text>
</comment>
<dbReference type="GO" id="GO:0160147">
    <property type="term" value="F:tRNA pseudouridine(38-40) synthase activity"/>
    <property type="evidence" value="ECO:0007669"/>
    <property type="project" value="UniProtKB-EC"/>
</dbReference>
<reference evidence="10 11" key="1">
    <citation type="submission" date="2014-04" db="EMBL/GenBank/DDBJ databases">
        <title>Genome assembly of Hyalangium minutum DSM 14724.</title>
        <authorList>
            <person name="Sharma G."/>
            <person name="Subramanian S."/>
        </authorList>
    </citation>
    <scope>NUCLEOTIDE SEQUENCE [LARGE SCALE GENOMIC DNA]</scope>
    <source>
        <strain evidence="10 11">DSM 14724</strain>
    </source>
</reference>
<dbReference type="GO" id="GO:0031119">
    <property type="term" value="P:tRNA pseudouridine synthesis"/>
    <property type="evidence" value="ECO:0007669"/>
    <property type="project" value="UniProtKB-UniRule"/>
</dbReference>
<evidence type="ECO:0000259" key="9">
    <source>
        <dbReference type="Pfam" id="PF01416"/>
    </source>
</evidence>
<accession>A0A085WX82</accession>
<feature type="binding site" evidence="4 6">
    <location>
        <position position="110"/>
    </location>
    <ligand>
        <name>substrate</name>
    </ligand>
</feature>
<dbReference type="PATRIC" id="fig|394096.3.peg.551"/>
<dbReference type="SUPFAM" id="SSF55120">
    <property type="entry name" value="Pseudouridine synthase"/>
    <property type="match status" value="1"/>
</dbReference>
<dbReference type="FunFam" id="3.30.70.580:FF:000001">
    <property type="entry name" value="tRNA pseudouridine synthase A"/>
    <property type="match status" value="1"/>
</dbReference>
<dbReference type="CDD" id="cd02570">
    <property type="entry name" value="PseudoU_synth_EcTruA"/>
    <property type="match status" value="1"/>
</dbReference>
<keyword evidence="3 4" id="KW-0413">Isomerase</keyword>
<dbReference type="AlphaFoldDB" id="A0A085WX82"/>
<dbReference type="GO" id="GO:0003723">
    <property type="term" value="F:RNA binding"/>
    <property type="evidence" value="ECO:0007669"/>
    <property type="project" value="InterPro"/>
</dbReference>
<dbReference type="InterPro" id="IPR020103">
    <property type="entry name" value="PsdUridine_synth_cat_dom_sf"/>
</dbReference>
<dbReference type="NCBIfam" id="TIGR00071">
    <property type="entry name" value="hisT_truA"/>
    <property type="match status" value="1"/>
</dbReference>
<dbReference type="Gene3D" id="3.30.70.580">
    <property type="entry name" value="Pseudouridine synthase I, catalytic domain, N-terminal subdomain"/>
    <property type="match status" value="1"/>
</dbReference>
<keyword evidence="11" id="KW-1185">Reference proteome</keyword>
<sequence>MPRLKLVLEYDGTRYVGWQVQSNGRAIQAELQEALGKLLGGPVEVTAAGRTDSGVHATGQVVCFDTERTLPLKAYSRGLNGLLPEDIAVVSAEEVPPEFDPRRWSRGKRYRYWVSNRPTRSPLLRYTHWALFTPLQVEAMARAARHLLGRHDYSSFRASDCQAAHAVREVRRLDVVGAAGDEVSFVVEGTAFLKHMVRNLVGTLVEVGKGRKPEAWVAEVLATRDRTKAGPTAPPQGLVLEEVFYGDGPPPRTAGDSADVFDDEP</sequence>
<keyword evidence="2 4" id="KW-0819">tRNA processing</keyword>
<gene>
    <name evidence="4" type="primary">truA</name>
    <name evidence="10" type="ORF">DB31_0557</name>
</gene>
<dbReference type="HAMAP" id="MF_00171">
    <property type="entry name" value="TruA"/>
    <property type="match status" value="1"/>
</dbReference>
<comment type="caution">
    <text evidence="4">Lacks conserved residue(s) required for the propagation of feature annotation.</text>
</comment>
<dbReference type="InterPro" id="IPR020095">
    <property type="entry name" value="PsdUridine_synth_TruA_C"/>
</dbReference>
<comment type="catalytic activity">
    <reaction evidence="4 7">
        <text>uridine(38/39/40) in tRNA = pseudouridine(38/39/40) in tRNA</text>
        <dbReference type="Rhea" id="RHEA:22376"/>
        <dbReference type="Rhea" id="RHEA-COMP:10085"/>
        <dbReference type="Rhea" id="RHEA-COMP:10087"/>
        <dbReference type="ChEBI" id="CHEBI:65314"/>
        <dbReference type="ChEBI" id="CHEBI:65315"/>
        <dbReference type="EC" id="5.4.99.12"/>
    </reaction>
</comment>
<dbReference type="Pfam" id="PF01416">
    <property type="entry name" value="PseudoU_synth_1"/>
    <property type="match status" value="2"/>
</dbReference>
<evidence type="ECO:0000313" key="11">
    <source>
        <dbReference type="Proteomes" id="UP000028725"/>
    </source>
</evidence>
<evidence type="ECO:0000256" key="2">
    <source>
        <dbReference type="ARBA" id="ARBA00022694"/>
    </source>
</evidence>
<name>A0A085WX82_9BACT</name>
<dbReference type="PANTHER" id="PTHR11142:SF0">
    <property type="entry name" value="TRNA PSEUDOURIDINE SYNTHASE-LIKE 1"/>
    <property type="match status" value="1"/>
</dbReference>
<dbReference type="STRING" id="394096.DB31_0557"/>
<evidence type="ECO:0000256" key="7">
    <source>
        <dbReference type="RuleBase" id="RU003792"/>
    </source>
</evidence>
<comment type="subunit">
    <text evidence="4">Homodimer.</text>
</comment>
<dbReference type="PIRSF" id="PIRSF001430">
    <property type="entry name" value="tRNA_psdUrid_synth"/>
    <property type="match status" value="1"/>
</dbReference>
<evidence type="ECO:0000256" key="4">
    <source>
        <dbReference type="HAMAP-Rule" id="MF_00171"/>
    </source>
</evidence>
<proteinExistence type="inferred from homology"/>
<evidence type="ECO:0000256" key="8">
    <source>
        <dbReference type="SAM" id="MobiDB-lite"/>
    </source>
</evidence>
<dbReference type="OrthoDB" id="9811823at2"/>
<dbReference type="PANTHER" id="PTHR11142">
    <property type="entry name" value="PSEUDOURIDYLATE SYNTHASE"/>
    <property type="match status" value="1"/>
</dbReference>
<evidence type="ECO:0000256" key="5">
    <source>
        <dbReference type="PIRSR" id="PIRSR001430-1"/>
    </source>
</evidence>
<dbReference type="InterPro" id="IPR020094">
    <property type="entry name" value="TruA/RsuA/RluB/E/F_N"/>
</dbReference>
<feature type="region of interest" description="Disordered" evidence="8">
    <location>
        <begin position="244"/>
        <end position="265"/>
    </location>
</feature>
<evidence type="ECO:0000256" key="3">
    <source>
        <dbReference type="ARBA" id="ARBA00023235"/>
    </source>
</evidence>
<dbReference type="InterPro" id="IPR001406">
    <property type="entry name" value="PsdUridine_synth_TruA"/>
</dbReference>